<keyword evidence="5" id="KW-1185">Reference proteome</keyword>
<dbReference type="PROSITE" id="PS50176">
    <property type="entry name" value="ARM_REPEAT"/>
    <property type="match status" value="2"/>
</dbReference>
<evidence type="ECO:0000259" key="3">
    <source>
        <dbReference type="Pfam" id="PF14381"/>
    </source>
</evidence>
<dbReference type="InterPro" id="IPR000225">
    <property type="entry name" value="Armadillo"/>
</dbReference>
<dbReference type="Proteomes" id="UP001651158">
    <property type="component" value="Unassembled WGS sequence"/>
</dbReference>
<dbReference type="InterPro" id="IPR016024">
    <property type="entry name" value="ARM-type_fold"/>
</dbReference>
<dbReference type="Pfam" id="PF14381">
    <property type="entry name" value="EDR1_CTR1_ARMC3_pept"/>
    <property type="match status" value="1"/>
</dbReference>
<organism evidence="4 5">
    <name type="scientific">Taenia crassiceps</name>
    <dbReference type="NCBI Taxonomy" id="6207"/>
    <lineage>
        <taxon>Eukaryota</taxon>
        <taxon>Metazoa</taxon>
        <taxon>Spiralia</taxon>
        <taxon>Lophotrochozoa</taxon>
        <taxon>Platyhelminthes</taxon>
        <taxon>Cestoda</taxon>
        <taxon>Eucestoda</taxon>
        <taxon>Cyclophyllidea</taxon>
        <taxon>Taeniidae</taxon>
        <taxon>Taenia</taxon>
    </lineage>
</organism>
<dbReference type="SMART" id="SM00185">
    <property type="entry name" value="ARM"/>
    <property type="match status" value="3"/>
</dbReference>
<keyword evidence="1" id="KW-0677">Repeat</keyword>
<dbReference type="PANTHER" id="PTHR46618:SF1">
    <property type="entry name" value="ARMADILLO REPEAT-CONTAINING PROTEIN 3"/>
    <property type="match status" value="1"/>
</dbReference>
<dbReference type="SUPFAM" id="SSF48371">
    <property type="entry name" value="ARM repeat"/>
    <property type="match status" value="1"/>
</dbReference>
<feature type="repeat" description="ARM" evidence="2">
    <location>
        <begin position="181"/>
        <end position="212"/>
    </location>
</feature>
<gene>
    <name evidence="4" type="ORF">TcWFU_000609</name>
</gene>
<dbReference type="Gene3D" id="1.25.10.10">
    <property type="entry name" value="Leucine-rich Repeat Variant"/>
    <property type="match status" value="1"/>
</dbReference>
<accession>A0ABR4QJ66</accession>
<proteinExistence type="predicted"/>
<dbReference type="InterPro" id="IPR052441">
    <property type="entry name" value="Armadillo-Ser/Thr_Kinase"/>
</dbReference>
<feature type="repeat" description="ARM" evidence="2">
    <location>
        <begin position="305"/>
        <end position="347"/>
    </location>
</feature>
<name>A0ABR4QJ66_9CEST</name>
<evidence type="ECO:0000313" key="5">
    <source>
        <dbReference type="Proteomes" id="UP001651158"/>
    </source>
</evidence>
<dbReference type="InterPro" id="IPR055164">
    <property type="entry name" value="EDR1/CTR1/ARMC3-like_pept-like"/>
</dbReference>
<reference evidence="4 5" key="1">
    <citation type="journal article" date="2022" name="Front. Cell. Infect. Microbiol.">
        <title>The Genomes of Two Strains of Taenia crassiceps the Animal Model for the Study of Human Cysticercosis.</title>
        <authorList>
            <person name="Bobes R.J."/>
            <person name="Estrada K."/>
            <person name="Rios-Valencia D.G."/>
            <person name="Calderon-Gallegos A."/>
            <person name="de la Torre P."/>
            <person name="Carrero J.C."/>
            <person name="Sanchez-Flores A."/>
            <person name="Laclette J.P."/>
        </authorList>
    </citation>
    <scope>NUCLEOTIDE SEQUENCE [LARGE SCALE GENOMIC DNA]</scope>
    <source>
        <strain evidence="4">WFUcys</strain>
    </source>
</reference>
<evidence type="ECO:0000256" key="2">
    <source>
        <dbReference type="PROSITE-ProRule" id="PRU00259"/>
    </source>
</evidence>
<protein>
    <submittedName>
        <fullName evidence="4">Armadillo repeat-containing protein 3</fullName>
    </submittedName>
</protein>
<feature type="domain" description="EDR1/CTR1/ARMC3-like peptidase-like" evidence="3">
    <location>
        <begin position="460"/>
        <end position="591"/>
    </location>
</feature>
<dbReference type="EMBL" id="JAKROA010000002">
    <property type="protein sequence ID" value="KAL5109714.1"/>
    <property type="molecule type" value="Genomic_DNA"/>
</dbReference>
<comment type="caution">
    <text evidence="4">The sequence shown here is derived from an EMBL/GenBank/DDBJ whole genome shotgun (WGS) entry which is preliminary data.</text>
</comment>
<dbReference type="Pfam" id="PF00514">
    <property type="entry name" value="Arm"/>
    <property type="match status" value="1"/>
</dbReference>
<dbReference type="PANTHER" id="PTHR46618">
    <property type="entry name" value="ARMADILLO REPEAT-CONTAINING PROTEIN 3"/>
    <property type="match status" value="1"/>
</dbReference>
<sequence length="605" mass="66802">MSFESNRRHLIQSELYSRLISLFEKPLSFKVLESLLKLLGSVFESPMALNVSNIATVVLWISHFIFGDHEVGDGDTSSISKTPRIRSVKRTTKFKRRDNCAAAGREEVSWTSLQMSSCRILQKVAQSDKCLALLMANGIDQKLMELIGTNSADINVEGAAAKALSCLVRNEAVRMGVTLSGGVNKFVRLLESDNMEIRSTALAALGSLLANNPLACREVAQVPHLLPQLLSGLKACEADVLNTLVIIHEITRNGEILEQLYAFGVIPAVVNTLSSSSIRIQTKSLSLLPSLLSSDCGIASFQQAGGIEKLVKCLKSPQFEVRRAATATVGLLAHDKVAAEILYEAGPGHSARNVYAPHRVLEELYSTQPFEDQCSASLVDIAIKSILNSNPILKFAMTGVLDFSDITGRVFYDVGRLKATDRLKSLLHYARVPVNETRPVWLLNITEAWTEDPSGFSLPYDLQLRHAIQVCATKIKESTNLYHNARALAIEIANFFGGPMTREEAYSSIKWQEVAQYRCHYNTNIVPVSLLSRAGYRHRALLFKFIIDKVGIPCSCVCGEYQIAYNVICIQGDTGREKKFVVDLMSYPGALYATDSKEAYQYCSF</sequence>
<dbReference type="InterPro" id="IPR011989">
    <property type="entry name" value="ARM-like"/>
</dbReference>
<evidence type="ECO:0000313" key="4">
    <source>
        <dbReference type="EMBL" id="KAL5109714.1"/>
    </source>
</evidence>
<evidence type="ECO:0000256" key="1">
    <source>
        <dbReference type="ARBA" id="ARBA00022737"/>
    </source>
</evidence>